<dbReference type="PANTHER" id="PTHR44688">
    <property type="entry name" value="DNA-BINDING TRANSCRIPTIONAL ACTIVATOR DEVR_DOSR"/>
    <property type="match status" value="1"/>
</dbReference>
<accession>A0ABT8HIJ9</accession>
<sequence length="875" mass="92993">MHLSWPLIGRSAELRSIEAALSAPDVSGIVISGVAGVGKSRVAREAMSTAESRNCETRLAIGTHSGRTVPLGAFAAWALPGVGDPVELLRGVIASLTATPSASEVLIVVDDVHLLDELSAFVVNQIVQRDAAKLILTVRDAEPVPAAVQEIWRIGRFDRLSLQPLTPEETSTLVSATLGAAVDPCATQRLWELTRGNALYLRHIVEQEITDGRFALHNDGNWRWLGDMIVPPSLVEFVESSVGALPTPVGDVVDALAVGEPIELAALARITDRRAIEDAETRGLITLEPTVAGITVRLAHPIYGEVRRRRAPASKLRRLRGLIAGELAESDAGDEIHVLVRRATLSLDSDLTPDIDVLTKAAHGAVWLADLGLADRLADAAVRAGGGLDAEFVRAHALSWLGRGEDADAVLTRIDPAGLAGGDRARLAFLRASNMLWALGDPPRAKALIDDASRTVPSHERSYIDAFLTVYWFAMDQPDAAMSACEGLETDRMPAVVGAELAWALATIDADAGRTAAAVRTSEAGYSAVARSLDAPHMRFNIADSHVSALLLAGRIDDAATVAARVQQQAADLPGAAQLLGTAVAGRASLAAGDVRSACAFLERATIGLSTNHSLGWGYRYLIPRIQALATSGYTDAAAAALVSLDDMQRPFRLLDYEQSLARAWVVAGQGAVSEAIGIVRSAAEKATSQGRFAAEVLCLQTAVQFGDRRSARRLHDLESLVEGPRVRLASRFAEALRDDNAAQLAILSAEFEHMGDLVAAVDTAAHAALAYRRHEKRGSAMGCAARAAALAERSGARTPALLSALQPLPLTDREREIVMLIGKGMSSREIAERLTLSVRTVESHVYRAMSKTGTTSRRELAALLPTAEDRSGDA</sequence>
<evidence type="ECO:0000259" key="4">
    <source>
        <dbReference type="PROSITE" id="PS50043"/>
    </source>
</evidence>
<keyword evidence="3" id="KW-0804">Transcription</keyword>
<evidence type="ECO:0000313" key="5">
    <source>
        <dbReference type="EMBL" id="MDN4520578.1"/>
    </source>
</evidence>
<dbReference type="PANTHER" id="PTHR44688:SF16">
    <property type="entry name" value="DNA-BINDING TRANSCRIPTIONAL ACTIVATOR DEVR_DOSR"/>
    <property type="match status" value="1"/>
</dbReference>
<keyword evidence="6" id="KW-1185">Reference proteome</keyword>
<reference evidence="5" key="1">
    <citation type="submission" date="2023-07" db="EMBL/GenBank/DDBJ databases">
        <title>Degradation of tert-butanol by M. austroafricanum TBA100.</title>
        <authorList>
            <person name="Helbich S."/>
            <person name="Vainshtein Y."/>
        </authorList>
    </citation>
    <scope>NUCLEOTIDE SEQUENCE</scope>
    <source>
        <strain evidence="5">TBA100</strain>
    </source>
</reference>
<dbReference type="InterPro" id="IPR036388">
    <property type="entry name" value="WH-like_DNA-bd_sf"/>
</dbReference>
<dbReference type="SUPFAM" id="SSF46894">
    <property type="entry name" value="C-terminal effector domain of the bipartite response regulators"/>
    <property type="match status" value="1"/>
</dbReference>
<dbReference type="Gene3D" id="3.40.50.300">
    <property type="entry name" value="P-loop containing nucleotide triphosphate hydrolases"/>
    <property type="match status" value="1"/>
</dbReference>
<dbReference type="InterPro" id="IPR016032">
    <property type="entry name" value="Sig_transdc_resp-reg_C-effctor"/>
</dbReference>
<evidence type="ECO:0000256" key="1">
    <source>
        <dbReference type="ARBA" id="ARBA00023015"/>
    </source>
</evidence>
<feature type="domain" description="HTH luxR-type" evidence="4">
    <location>
        <begin position="804"/>
        <end position="869"/>
    </location>
</feature>
<organism evidence="5 6">
    <name type="scientific">Mycolicibacterium austroafricanum</name>
    <name type="common">Mycobacterium austroafricanum</name>
    <dbReference type="NCBI Taxonomy" id="39687"/>
    <lineage>
        <taxon>Bacteria</taxon>
        <taxon>Bacillati</taxon>
        <taxon>Actinomycetota</taxon>
        <taxon>Actinomycetes</taxon>
        <taxon>Mycobacteriales</taxon>
        <taxon>Mycobacteriaceae</taxon>
        <taxon>Mycolicibacterium</taxon>
    </lineage>
</organism>
<dbReference type="EMBL" id="JAUHTC010000078">
    <property type="protein sequence ID" value="MDN4520578.1"/>
    <property type="molecule type" value="Genomic_DNA"/>
</dbReference>
<dbReference type="InterPro" id="IPR000792">
    <property type="entry name" value="Tscrpt_reg_LuxR_C"/>
</dbReference>
<dbReference type="Gene3D" id="1.10.10.10">
    <property type="entry name" value="Winged helix-like DNA-binding domain superfamily/Winged helix DNA-binding domain"/>
    <property type="match status" value="1"/>
</dbReference>
<dbReference type="CDD" id="cd06170">
    <property type="entry name" value="LuxR_C_like"/>
    <property type="match status" value="1"/>
</dbReference>
<dbReference type="SUPFAM" id="SSF52540">
    <property type="entry name" value="P-loop containing nucleoside triphosphate hydrolases"/>
    <property type="match status" value="1"/>
</dbReference>
<proteinExistence type="predicted"/>
<dbReference type="SMART" id="SM00421">
    <property type="entry name" value="HTH_LUXR"/>
    <property type="match status" value="1"/>
</dbReference>
<name>A0ABT8HIJ9_MYCAO</name>
<evidence type="ECO:0000256" key="3">
    <source>
        <dbReference type="ARBA" id="ARBA00023163"/>
    </source>
</evidence>
<gene>
    <name evidence="5" type="ORF">QYF68_22555</name>
</gene>
<dbReference type="Proteomes" id="UP001172687">
    <property type="component" value="Unassembled WGS sequence"/>
</dbReference>
<keyword evidence="2" id="KW-0238">DNA-binding</keyword>
<dbReference type="RefSeq" id="WP_208673058.1">
    <property type="nucleotide sequence ID" value="NZ_CP070380.1"/>
</dbReference>
<dbReference type="PRINTS" id="PR00038">
    <property type="entry name" value="HTHLUXR"/>
</dbReference>
<dbReference type="PROSITE" id="PS00622">
    <property type="entry name" value="HTH_LUXR_1"/>
    <property type="match status" value="1"/>
</dbReference>
<keyword evidence="1" id="KW-0805">Transcription regulation</keyword>
<dbReference type="PROSITE" id="PS50043">
    <property type="entry name" value="HTH_LUXR_2"/>
    <property type="match status" value="1"/>
</dbReference>
<evidence type="ECO:0000256" key="2">
    <source>
        <dbReference type="ARBA" id="ARBA00023125"/>
    </source>
</evidence>
<dbReference type="InterPro" id="IPR041664">
    <property type="entry name" value="AAA_16"/>
</dbReference>
<dbReference type="InterPro" id="IPR027417">
    <property type="entry name" value="P-loop_NTPase"/>
</dbReference>
<dbReference type="Pfam" id="PF13191">
    <property type="entry name" value="AAA_16"/>
    <property type="match status" value="1"/>
</dbReference>
<dbReference type="Pfam" id="PF00196">
    <property type="entry name" value="GerE"/>
    <property type="match status" value="1"/>
</dbReference>
<comment type="caution">
    <text evidence="5">The sequence shown here is derived from an EMBL/GenBank/DDBJ whole genome shotgun (WGS) entry which is preliminary data.</text>
</comment>
<protein>
    <submittedName>
        <fullName evidence="5">LuxR C-terminal-related transcriptional regulator</fullName>
    </submittedName>
</protein>
<evidence type="ECO:0000313" key="6">
    <source>
        <dbReference type="Proteomes" id="UP001172687"/>
    </source>
</evidence>